<gene>
    <name evidence="4" type="ORF">Dbus_chr2Lg533</name>
</gene>
<reference evidence="4 5" key="1">
    <citation type="submission" date="2015-08" db="EMBL/GenBank/DDBJ databases">
        <title>Ancestral chromatin configuration constrains chromatin evolution on differentiating sex chromosomes in Drosophila.</title>
        <authorList>
            <person name="Zhou Q."/>
            <person name="Bachtrog D."/>
        </authorList>
    </citation>
    <scope>NUCLEOTIDE SEQUENCE [LARGE SCALE GENOMIC DNA]</scope>
    <source>
        <tissue evidence="4">Whole larvae</tissue>
    </source>
</reference>
<sequence length="131" mass="14547">MCHRISPDYSANTYLGIHLGTRRIAAVQLDSDLKVLHTTVVRYDVDVPEFCTVNGVNRGHSSSVYHVNPVMWVKALDILLNSLEAQGAKLHTVAAIGGTTQHHGTVYWSELGLRRLCGLNALFRLHEQLTD</sequence>
<proteinExistence type="inferred from homology"/>
<keyword evidence="5" id="KW-1185">Reference proteome</keyword>
<dbReference type="GO" id="GO:0005829">
    <property type="term" value="C:cytosol"/>
    <property type="evidence" value="ECO:0007669"/>
    <property type="project" value="TreeGrafter"/>
</dbReference>
<evidence type="ECO:0000313" key="4">
    <source>
        <dbReference type="EMBL" id="ALC38448.1"/>
    </source>
</evidence>
<keyword evidence="2" id="KW-0808">Transferase</keyword>
<dbReference type="InterPro" id="IPR043129">
    <property type="entry name" value="ATPase_NBD"/>
</dbReference>
<dbReference type="OrthoDB" id="1728974at2759"/>
<dbReference type="SMR" id="A0A0M5IYG9"/>
<comment type="similarity">
    <text evidence="1">Belongs to the FGGY kinase family.</text>
</comment>
<dbReference type="EMBL" id="CP012523">
    <property type="protein sequence ID" value="ALC38448.1"/>
    <property type="molecule type" value="Genomic_DNA"/>
</dbReference>
<accession>A0A0M5IYG9</accession>
<evidence type="ECO:0000256" key="2">
    <source>
        <dbReference type="ARBA" id="ARBA00022679"/>
    </source>
</evidence>
<evidence type="ECO:0000256" key="3">
    <source>
        <dbReference type="ARBA" id="ARBA00022777"/>
    </source>
</evidence>
<dbReference type="Gene3D" id="3.30.420.40">
    <property type="match status" value="1"/>
</dbReference>
<dbReference type="SUPFAM" id="SSF53067">
    <property type="entry name" value="Actin-like ATPase domain"/>
    <property type="match status" value="1"/>
</dbReference>
<dbReference type="AlphaFoldDB" id="A0A0M5IYG9"/>
<protein>
    <submittedName>
        <fullName evidence="4">CG3544</fullName>
    </submittedName>
</protein>
<dbReference type="STRING" id="30019.A0A0M5IYG9"/>
<dbReference type="GO" id="GO:0005997">
    <property type="term" value="P:xylulose metabolic process"/>
    <property type="evidence" value="ECO:0007669"/>
    <property type="project" value="TreeGrafter"/>
</dbReference>
<evidence type="ECO:0000256" key="1">
    <source>
        <dbReference type="ARBA" id="ARBA00009156"/>
    </source>
</evidence>
<organism evidence="4 5">
    <name type="scientific">Drosophila busckii</name>
    <name type="common">Fruit fly</name>
    <dbReference type="NCBI Taxonomy" id="30019"/>
    <lineage>
        <taxon>Eukaryota</taxon>
        <taxon>Metazoa</taxon>
        <taxon>Ecdysozoa</taxon>
        <taxon>Arthropoda</taxon>
        <taxon>Hexapoda</taxon>
        <taxon>Insecta</taxon>
        <taxon>Pterygota</taxon>
        <taxon>Neoptera</taxon>
        <taxon>Endopterygota</taxon>
        <taxon>Diptera</taxon>
        <taxon>Brachycera</taxon>
        <taxon>Muscomorpha</taxon>
        <taxon>Ephydroidea</taxon>
        <taxon>Drosophilidae</taxon>
        <taxon>Drosophila</taxon>
    </lineage>
</organism>
<dbReference type="PANTHER" id="PTHR10196:SF57">
    <property type="entry name" value="XYLULOSE KINASE"/>
    <property type="match status" value="1"/>
</dbReference>
<dbReference type="PANTHER" id="PTHR10196">
    <property type="entry name" value="SUGAR KINASE"/>
    <property type="match status" value="1"/>
</dbReference>
<name>A0A0M5IYG9_DROBS</name>
<evidence type="ECO:0000313" key="5">
    <source>
        <dbReference type="Proteomes" id="UP000494163"/>
    </source>
</evidence>
<keyword evidence="3" id="KW-0418">Kinase</keyword>
<dbReference type="Proteomes" id="UP000494163">
    <property type="component" value="Chromosome 2L"/>
</dbReference>
<dbReference type="GO" id="GO:0004856">
    <property type="term" value="F:D-xylulokinase activity"/>
    <property type="evidence" value="ECO:0007669"/>
    <property type="project" value="TreeGrafter"/>
</dbReference>